<feature type="signal peptide" evidence="1">
    <location>
        <begin position="1"/>
        <end position="23"/>
    </location>
</feature>
<evidence type="ECO:0000313" key="2">
    <source>
        <dbReference type="EMBL" id="WDD99081.1"/>
    </source>
</evidence>
<keyword evidence="1" id="KW-0732">Signal</keyword>
<name>A0AAF0C1K1_9GAMM</name>
<dbReference type="RefSeq" id="WP_053043243.1">
    <property type="nucleotide sequence ID" value="NZ_CP059735.1"/>
</dbReference>
<organism evidence="2 3">
    <name type="scientific">Thalassomonas actiniarum</name>
    <dbReference type="NCBI Taxonomy" id="485447"/>
    <lineage>
        <taxon>Bacteria</taxon>
        <taxon>Pseudomonadati</taxon>
        <taxon>Pseudomonadota</taxon>
        <taxon>Gammaproteobacteria</taxon>
        <taxon>Alteromonadales</taxon>
        <taxon>Colwelliaceae</taxon>
        <taxon>Thalassomonas</taxon>
    </lineage>
</organism>
<gene>
    <name evidence="2" type="ORF">SG35_028340</name>
</gene>
<proteinExistence type="predicted"/>
<feature type="chain" id="PRO_5042013587" evidence="1">
    <location>
        <begin position="24"/>
        <end position="185"/>
    </location>
</feature>
<evidence type="ECO:0000313" key="3">
    <source>
        <dbReference type="Proteomes" id="UP000032568"/>
    </source>
</evidence>
<dbReference type="KEGG" id="tact:SG35_028340"/>
<dbReference type="Proteomes" id="UP000032568">
    <property type="component" value="Chromosome"/>
</dbReference>
<reference evidence="2 3" key="1">
    <citation type="journal article" date="2015" name="Genome Announc.">
        <title>Draft Genome Sequences of Marine Isolates of Thalassomonas viridans and Thalassomonas actiniarum.</title>
        <authorList>
            <person name="Olonade I."/>
            <person name="van Zyl L.J."/>
            <person name="Trindade M."/>
        </authorList>
    </citation>
    <scope>NUCLEOTIDE SEQUENCE [LARGE SCALE GENOMIC DNA]</scope>
    <source>
        <strain evidence="2 3">A5K-106</strain>
    </source>
</reference>
<dbReference type="AlphaFoldDB" id="A0AAF0C1K1"/>
<dbReference type="EMBL" id="CP059735">
    <property type="protein sequence ID" value="WDD99081.1"/>
    <property type="molecule type" value="Genomic_DNA"/>
</dbReference>
<keyword evidence="3" id="KW-1185">Reference proteome</keyword>
<reference evidence="2 3" key="2">
    <citation type="journal article" date="2022" name="Mar. Drugs">
        <title>Bioassay-Guided Fractionation Leads to the Detection of Cholic Acid Generated by the Rare Thalassomonas sp.</title>
        <authorList>
            <person name="Pheiffer F."/>
            <person name="Schneider Y.K."/>
            <person name="Hansen E.H."/>
            <person name="Andersen J.H."/>
            <person name="Isaksson J."/>
            <person name="Busche T."/>
            <person name="R C."/>
            <person name="Kalinowski J."/>
            <person name="Zyl L.V."/>
            <person name="Trindade M."/>
        </authorList>
    </citation>
    <scope>NUCLEOTIDE SEQUENCE [LARGE SCALE GENOMIC DNA]</scope>
    <source>
        <strain evidence="2 3">A5K-106</strain>
    </source>
</reference>
<evidence type="ECO:0000256" key="1">
    <source>
        <dbReference type="SAM" id="SignalP"/>
    </source>
</evidence>
<accession>A0AAF0C1K1</accession>
<protein>
    <submittedName>
        <fullName evidence="2">Uncharacterized protein</fullName>
    </submittedName>
</protein>
<sequence>MNNIKKKFIGLAAVLFVPFHLMANEVNAFIEETPIDECHIINDQLQPVPELGETNASLTPIYIGGTLYQLDKADFTPVMRDSYFQDPCTGKTYLIKVVVAYTATIPVSGDVGQELIFNINGDTAGKVMKLTASCGAFSASDLDDKFSISKRMRTNQTCTSMKLTLDVTGSKPASIDLNVLIAEPF</sequence>